<reference evidence="4 5" key="1">
    <citation type="journal article" date="2018" name="Genome Biol. Evol.">
        <title>Multiple Roots of Fruiting Body Formation in Amoebozoa.</title>
        <authorList>
            <person name="Hillmann F."/>
            <person name="Forbes G."/>
            <person name="Novohradska S."/>
            <person name="Ferling I."/>
            <person name="Riege K."/>
            <person name="Groth M."/>
            <person name="Westermann M."/>
            <person name="Marz M."/>
            <person name="Spaller T."/>
            <person name="Winckler T."/>
            <person name="Schaap P."/>
            <person name="Glockner G."/>
        </authorList>
    </citation>
    <scope>NUCLEOTIDE SEQUENCE [LARGE SCALE GENOMIC DNA]</scope>
    <source>
        <strain evidence="4 5">Jena</strain>
    </source>
</reference>
<feature type="transmembrane region" description="Helical" evidence="3">
    <location>
        <begin position="309"/>
        <end position="331"/>
    </location>
</feature>
<feature type="transmembrane region" description="Helical" evidence="3">
    <location>
        <begin position="271"/>
        <end position="297"/>
    </location>
</feature>
<accession>A0A2P6NBC8</accession>
<feature type="transmembrane region" description="Helical" evidence="3">
    <location>
        <begin position="497"/>
        <end position="519"/>
    </location>
</feature>
<comment type="similarity">
    <text evidence="1">Belongs to the LIMR family.</text>
</comment>
<proteinExistence type="inferred from homology"/>
<gene>
    <name evidence="4" type="ORF">PROFUN_04497</name>
</gene>
<sequence length="626" mass="71067">MSASLGGTITQKHATRLTTENRLQLISITDNMEPSVSPRFIFPVEPTYETQQYAEFTSRISNWSVCAFFLLTLGAIVTVFLRSLLKKPREAETFLSKLQSSPRRVPSTDSIVSPLQPRWSGDKNNRPRHFKSRPSPRRRADVISHNSGRLSADVEIGQLYRVETYYREHEYIDSIAAEKFILCIIGATSAVGATLIVPITITSHQILVNYPNNWYVQWLRTDLISGIWDVIFFMSLASILVLLPFGHFFEESVGFGQPPNWRRKNSRVVHYFRRIIEALVSLTLLIAILSGIVFVLYRLAAEEEKTWLQFAYSIISTCGSVVFVVCTPLGFTSLTRLGFSLSRPFVTSKGLKLKRESLSIETQHLEIQLDPLADSAEEWRRLEELRRQLSEAEKATVKGTIFWNGISLSLISINIVFPTVIVLKVFFHLANSFIRGERLYNFAHMEETTYSYLHFFILYLETASVGYSIAAALLGLYQLNWMKKIQPKRGETTVRRLTLNVGVVLVLSSAFPIIFRVLGLTSFDLIGLYRQANHSANQMLHLIMRASFIMTLTRQFVVLFPPTRYVYNGVFRIIWELGNSTLDASSSSEVEACTVEINCLPHANRLKAELSSLSKSKATPVSLMML</sequence>
<dbReference type="AlphaFoldDB" id="A0A2P6NBC8"/>
<feature type="compositionally biased region" description="Basic residues" evidence="2">
    <location>
        <begin position="126"/>
        <end position="137"/>
    </location>
</feature>
<feature type="transmembrane region" description="Helical" evidence="3">
    <location>
        <begin position="450"/>
        <end position="476"/>
    </location>
</feature>
<keyword evidence="3" id="KW-0472">Membrane</keyword>
<evidence type="ECO:0000313" key="4">
    <source>
        <dbReference type="EMBL" id="PRP81262.1"/>
    </source>
</evidence>
<feature type="transmembrane region" description="Helical" evidence="3">
    <location>
        <begin position="408"/>
        <end position="430"/>
    </location>
</feature>
<feature type="transmembrane region" description="Helical" evidence="3">
    <location>
        <begin position="60"/>
        <end position="81"/>
    </location>
</feature>
<dbReference type="PANTHER" id="PTHR12625:SF0">
    <property type="entry name" value="PROTEIN LILIPOD"/>
    <property type="match status" value="1"/>
</dbReference>
<dbReference type="OrthoDB" id="5596951at2759"/>
<dbReference type="GO" id="GO:0005886">
    <property type="term" value="C:plasma membrane"/>
    <property type="evidence" value="ECO:0007669"/>
    <property type="project" value="TreeGrafter"/>
</dbReference>
<feature type="transmembrane region" description="Helical" evidence="3">
    <location>
        <begin position="180"/>
        <end position="207"/>
    </location>
</feature>
<keyword evidence="5" id="KW-1185">Reference proteome</keyword>
<feature type="transmembrane region" description="Helical" evidence="3">
    <location>
        <begin position="227"/>
        <end position="250"/>
    </location>
</feature>
<dbReference type="GO" id="GO:0004888">
    <property type="term" value="F:transmembrane signaling receptor activity"/>
    <property type="evidence" value="ECO:0007669"/>
    <property type="project" value="TreeGrafter"/>
</dbReference>
<dbReference type="PANTHER" id="PTHR12625">
    <property type="entry name" value="LIPOCALIN-1 INTERACTING MEMBRANE RECEPTOR LIMR"/>
    <property type="match status" value="1"/>
</dbReference>
<dbReference type="Proteomes" id="UP000241769">
    <property type="component" value="Unassembled WGS sequence"/>
</dbReference>
<dbReference type="FunCoup" id="A0A2P6NBC8">
    <property type="interactions" value="9"/>
</dbReference>
<comment type="caution">
    <text evidence="4">The sequence shown here is derived from an EMBL/GenBank/DDBJ whole genome shotgun (WGS) entry which is preliminary data.</text>
</comment>
<dbReference type="InterPro" id="IPR006876">
    <property type="entry name" value="LMBR1-like_membr_prot"/>
</dbReference>
<dbReference type="InterPro" id="IPR008075">
    <property type="entry name" value="LIMR"/>
</dbReference>
<feature type="region of interest" description="Disordered" evidence="2">
    <location>
        <begin position="98"/>
        <end position="139"/>
    </location>
</feature>
<dbReference type="GO" id="GO:0007165">
    <property type="term" value="P:signal transduction"/>
    <property type="evidence" value="ECO:0007669"/>
    <property type="project" value="TreeGrafter"/>
</dbReference>
<name>A0A2P6NBC8_9EUKA</name>
<keyword evidence="3" id="KW-0812">Transmembrane</keyword>
<evidence type="ECO:0000256" key="1">
    <source>
        <dbReference type="ARBA" id="ARBA00010487"/>
    </source>
</evidence>
<keyword evidence="3" id="KW-1133">Transmembrane helix</keyword>
<dbReference type="PRINTS" id="PR01692">
    <property type="entry name" value="LIPOCALINIMR"/>
</dbReference>
<dbReference type="EMBL" id="MDYQ01000128">
    <property type="protein sequence ID" value="PRP81262.1"/>
    <property type="molecule type" value="Genomic_DNA"/>
</dbReference>
<evidence type="ECO:0000313" key="5">
    <source>
        <dbReference type="Proteomes" id="UP000241769"/>
    </source>
</evidence>
<evidence type="ECO:0000256" key="2">
    <source>
        <dbReference type="SAM" id="MobiDB-lite"/>
    </source>
</evidence>
<organism evidence="4 5">
    <name type="scientific">Planoprotostelium fungivorum</name>
    <dbReference type="NCBI Taxonomy" id="1890364"/>
    <lineage>
        <taxon>Eukaryota</taxon>
        <taxon>Amoebozoa</taxon>
        <taxon>Evosea</taxon>
        <taxon>Variosea</taxon>
        <taxon>Cavosteliida</taxon>
        <taxon>Cavosteliaceae</taxon>
        <taxon>Planoprotostelium</taxon>
    </lineage>
</organism>
<protein>
    <submittedName>
        <fullName evidence="4">Uncharacterized protein</fullName>
    </submittedName>
</protein>
<evidence type="ECO:0000256" key="3">
    <source>
        <dbReference type="SAM" id="Phobius"/>
    </source>
</evidence>
<dbReference type="InParanoid" id="A0A2P6NBC8"/>
<dbReference type="Pfam" id="PF04791">
    <property type="entry name" value="LMBR1"/>
    <property type="match status" value="1"/>
</dbReference>
<feature type="compositionally biased region" description="Polar residues" evidence="2">
    <location>
        <begin position="98"/>
        <end position="113"/>
    </location>
</feature>